<sequence>MKVQIKVLDTRLGNEWPLPTYAT</sequence>
<dbReference type="EC" id="3.6.1.23" evidence="1"/>
<dbReference type="GO" id="GO:0004170">
    <property type="term" value="F:dUTP diphosphatase activity"/>
    <property type="evidence" value="ECO:0007669"/>
    <property type="project" value="UniProtKB-EC"/>
</dbReference>
<dbReference type="EMBL" id="DPXL01000153">
    <property type="protein sequence ID" value="HCM32112.1"/>
    <property type="molecule type" value="Genomic_DNA"/>
</dbReference>
<proteinExistence type="predicted"/>
<keyword evidence="1" id="KW-0378">Hydrolase</keyword>
<dbReference type="AlphaFoldDB" id="A0A3D3G4E7"/>
<evidence type="ECO:0000313" key="1">
    <source>
        <dbReference type="EMBL" id="HCM32112.1"/>
    </source>
</evidence>
<accession>A0A3D3G4E7</accession>
<gene>
    <name evidence="1" type="ORF">DIC32_12075</name>
</gene>
<protein>
    <submittedName>
        <fullName evidence="1">dUTP diphosphatase</fullName>
        <ecNumber evidence="1">3.6.1.23</ecNumber>
    </submittedName>
</protein>
<feature type="non-terminal residue" evidence="1">
    <location>
        <position position="23"/>
    </location>
</feature>
<evidence type="ECO:0000313" key="2">
    <source>
        <dbReference type="Proteomes" id="UP000262257"/>
    </source>
</evidence>
<organism evidence="1 2">
    <name type="scientific">Acinetobacter radioresistens</name>
    <dbReference type="NCBI Taxonomy" id="40216"/>
    <lineage>
        <taxon>Bacteria</taxon>
        <taxon>Pseudomonadati</taxon>
        <taxon>Pseudomonadota</taxon>
        <taxon>Gammaproteobacteria</taxon>
        <taxon>Moraxellales</taxon>
        <taxon>Moraxellaceae</taxon>
        <taxon>Acinetobacter</taxon>
    </lineage>
</organism>
<comment type="caution">
    <text evidence="1">The sequence shown here is derived from an EMBL/GenBank/DDBJ whole genome shotgun (WGS) entry which is preliminary data.</text>
</comment>
<name>A0A3D3G4E7_ACIRA</name>
<reference evidence="1 2" key="1">
    <citation type="journal article" date="2018" name="Nat. Biotechnol.">
        <title>A standardized bacterial taxonomy based on genome phylogeny substantially revises the tree of life.</title>
        <authorList>
            <person name="Parks D.H."/>
            <person name="Chuvochina M."/>
            <person name="Waite D.W."/>
            <person name="Rinke C."/>
            <person name="Skarshewski A."/>
            <person name="Chaumeil P.A."/>
            <person name="Hugenholtz P."/>
        </authorList>
    </citation>
    <scope>NUCLEOTIDE SEQUENCE [LARGE SCALE GENOMIC DNA]</scope>
    <source>
        <strain evidence="1">UBA10045</strain>
    </source>
</reference>
<dbReference type="Proteomes" id="UP000262257">
    <property type="component" value="Unassembled WGS sequence"/>
</dbReference>